<keyword evidence="1" id="KW-0732">Signal</keyword>
<evidence type="ECO:0000313" key="2">
    <source>
        <dbReference type="EMBL" id="KAE8349231.1"/>
    </source>
</evidence>
<feature type="chain" id="PRO_5024835147" evidence="1">
    <location>
        <begin position="20"/>
        <end position="175"/>
    </location>
</feature>
<feature type="signal peptide" evidence="1">
    <location>
        <begin position="1"/>
        <end position="19"/>
    </location>
</feature>
<evidence type="ECO:0000256" key="1">
    <source>
        <dbReference type="SAM" id="SignalP"/>
    </source>
</evidence>
<evidence type="ECO:0000313" key="3">
    <source>
        <dbReference type="Proteomes" id="UP000327118"/>
    </source>
</evidence>
<protein>
    <submittedName>
        <fullName evidence="2">Uncharacterized protein</fullName>
    </submittedName>
</protein>
<dbReference type="AlphaFoldDB" id="A0A5N6YUW0"/>
<dbReference type="PANTHER" id="PTHR36195">
    <property type="entry name" value="DOMAIN PROTEIN, PUTATIVE (AFU_ORTHOLOGUE AFUA_5G01990)-RELATED-RELATED"/>
    <property type="match status" value="1"/>
</dbReference>
<keyword evidence="3" id="KW-1185">Reference proteome</keyword>
<dbReference type="OrthoDB" id="5144514at2759"/>
<sequence>MFLTMLFLTILTLLARATSQPLEDLSSSAPSAIGTIGIENHMGATVYFWSVDDKQGPMRTIEAGRSYVEEYRLRPNGGGISIKLAMSPDITNIIQFEYTRLGDKVWWDVSCVDTKPGSPFYAKGIKLDSATPQCPHNFVCAPGDERCPFVYHVWNDDHATHGCPVDSFLHLTLGV</sequence>
<proteinExistence type="predicted"/>
<organism evidence="2 3">
    <name type="scientific">Aspergillus coremiiformis</name>
    <dbReference type="NCBI Taxonomy" id="138285"/>
    <lineage>
        <taxon>Eukaryota</taxon>
        <taxon>Fungi</taxon>
        <taxon>Dikarya</taxon>
        <taxon>Ascomycota</taxon>
        <taxon>Pezizomycotina</taxon>
        <taxon>Eurotiomycetes</taxon>
        <taxon>Eurotiomycetidae</taxon>
        <taxon>Eurotiales</taxon>
        <taxon>Aspergillaceae</taxon>
        <taxon>Aspergillus</taxon>
        <taxon>Aspergillus subgen. Circumdati</taxon>
    </lineage>
</organism>
<name>A0A5N6YUW0_9EURO</name>
<dbReference type="Proteomes" id="UP000327118">
    <property type="component" value="Unassembled WGS sequence"/>
</dbReference>
<gene>
    <name evidence="2" type="ORF">BDV28DRAFT_163734</name>
</gene>
<dbReference type="EMBL" id="ML739330">
    <property type="protein sequence ID" value="KAE8349231.1"/>
    <property type="molecule type" value="Genomic_DNA"/>
</dbReference>
<dbReference type="PANTHER" id="PTHR36195:SF6">
    <property type="entry name" value="SECRETED THAUMATIN-LIKE PROTEIN CALA"/>
    <property type="match status" value="1"/>
</dbReference>
<accession>A0A5N6YUW0</accession>
<reference evidence="3" key="1">
    <citation type="submission" date="2019-04" db="EMBL/GenBank/DDBJ databases">
        <title>Friends and foes A comparative genomics studyof 23 Aspergillus species from section Flavi.</title>
        <authorList>
            <consortium name="DOE Joint Genome Institute"/>
            <person name="Kjaerbolling I."/>
            <person name="Vesth T."/>
            <person name="Frisvad J.C."/>
            <person name="Nybo J.L."/>
            <person name="Theobald S."/>
            <person name="Kildgaard S."/>
            <person name="Isbrandt T."/>
            <person name="Kuo A."/>
            <person name="Sato A."/>
            <person name="Lyhne E.K."/>
            <person name="Kogle M.E."/>
            <person name="Wiebenga A."/>
            <person name="Kun R.S."/>
            <person name="Lubbers R.J."/>
            <person name="Makela M.R."/>
            <person name="Barry K."/>
            <person name="Chovatia M."/>
            <person name="Clum A."/>
            <person name="Daum C."/>
            <person name="Haridas S."/>
            <person name="He G."/>
            <person name="LaButti K."/>
            <person name="Lipzen A."/>
            <person name="Mondo S."/>
            <person name="Riley R."/>
            <person name="Salamov A."/>
            <person name="Simmons B.A."/>
            <person name="Magnuson J.K."/>
            <person name="Henrissat B."/>
            <person name="Mortensen U.H."/>
            <person name="Larsen T.O."/>
            <person name="Devries R.P."/>
            <person name="Grigoriev I.V."/>
            <person name="Machida M."/>
            <person name="Baker S.E."/>
            <person name="Andersen M.R."/>
        </authorList>
    </citation>
    <scope>NUCLEOTIDE SEQUENCE [LARGE SCALE GENOMIC DNA]</scope>
    <source>
        <strain evidence="3">CBS 553.77</strain>
    </source>
</reference>
<dbReference type="Pfam" id="PF04681">
    <property type="entry name" value="Bys1"/>
    <property type="match status" value="1"/>
</dbReference>
<dbReference type="InterPro" id="IPR006771">
    <property type="entry name" value="CetA-like"/>
</dbReference>